<dbReference type="InterPro" id="IPR012341">
    <property type="entry name" value="6hp_glycosidase-like_sf"/>
</dbReference>
<name>A0A844KKK2_9FIRM</name>
<comment type="caution">
    <text evidence="1">The sequence shown here is derived from an EMBL/GenBank/DDBJ whole genome shotgun (WGS) entry which is preliminary data.</text>
</comment>
<dbReference type="SUPFAM" id="SSF48208">
    <property type="entry name" value="Six-hairpin glycosidases"/>
    <property type="match status" value="1"/>
</dbReference>
<protein>
    <submittedName>
        <fullName evidence="1">Uncharacterized protein</fullName>
    </submittedName>
</protein>
<sequence length="677" mass="77211">MKNKLYNALFSELNPYFYIKVKDGRSETGNKESYYGKIPRDDRCTFDISNNKVLVHMGESGKIKAANFYRDCYPADDIPGVWMHKDFSSVAVSYEIFINGQKQEIDKNTEYTMDLVDNIFPRTLLYFGNVKVSIILYAPISENGDTRSNAFVYGMCIENTGPDPVNGEIRIIGETDAEDDFLKNEISILQGSGRETTEFSLPAAEHIWIPSVIYAPGRYEEAEKIRNNSSYWFEQTHNYFRNMLGRLVVEDHPVEGALFERAVMQCFHAIAMNASGEVTGSNWGSFPATRQIWMKDMYYAFLPFCILEPDLAWKGMEWFINYGIRPEGDKCRGGVTHSLGNSLAGILLAGITFENTGKAEILKNRPEIFQKLVDIMDQVERTEDDNDCLYPCTWISDALALGKYHTGSNICVWKAFQSMAEICGEVFHDVKKYSHYTQKAEQLKMAIDEEMTVTVGGKRQYLEGIGGTGNSQKMWIWEENYRKPFLDTALVFLQDVVEDGKINLLMHDGEESDTTLMPFYGYCDYFDDLYRNFMNFTVTENPTYDAEIKGIRWGAMSGATFPGFISALSVAENEEEFRGKEGRLTELLRLADVDGSWWWWPYGVESHRGEVSRSNGCGKCAWASGVFAVMYITQFLGIKHDGIRKETEVSPMKFQGKFKWENSPFERDTMIGGTNNV</sequence>
<dbReference type="Proteomes" id="UP000446657">
    <property type="component" value="Unassembled WGS sequence"/>
</dbReference>
<gene>
    <name evidence="1" type="ORF">GMD30_05340</name>
</gene>
<dbReference type="GO" id="GO:0005975">
    <property type="term" value="P:carbohydrate metabolic process"/>
    <property type="evidence" value="ECO:0007669"/>
    <property type="project" value="InterPro"/>
</dbReference>
<dbReference type="AlphaFoldDB" id="A0A844KKK2"/>
<proteinExistence type="predicted"/>
<reference evidence="1 2" key="1">
    <citation type="journal article" date="2019" name="Nat. Med.">
        <title>A library of human gut bacterial isolates paired with longitudinal multiomics data enables mechanistic microbiome research.</title>
        <authorList>
            <person name="Poyet M."/>
            <person name="Groussin M."/>
            <person name="Gibbons S.M."/>
            <person name="Avila-Pacheco J."/>
            <person name="Jiang X."/>
            <person name="Kearney S.M."/>
            <person name="Perrotta A.R."/>
            <person name="Berdy B."/>
            <person name="Zhao S."/>
            <person name="Lieberman T.D."/>
            <person name="Swanson P.K."/>
            <person name="Smith M."/>
            <person name="Roesemann S."/>
            <person name="Alexander J.E."/>
            <person name="Rich S.A."/>
            <person name="Livny J."/>
            <person name="Vlamakis H."/>
            <person name="Clish C."/>
            <person name="Bullock K."/>
            <person name="Deik A."/>
            <person name="Scott J."/>
            <person name="Pierce K.A."/>
            <person name="Xavier R.J."/>
            <person name="Alm E.J."/>
        </authorList>
    </citation>
    <scope>NUCLEOTIDE SEQUENCE [LARGE SCALE GENOMIC DNA]</scope>
    <source>
        <strain evidence="1 2">BIOML-A1</strain>
    </source>
</reference>
<accession>A0A844KKK2</accession>
<evidence type="ECO:0000313" key="1">
    <source>
        <dbReference type="EMBL" id="MTR81148.1"/>
    </source>
</evidence>
<evidence type="ECO:0000313" key="2">
    <source>
        <dbReference type="Proteomes" id="UP000446657"/>
    </source>
</evidence>
<organism evidence="1 2">
    <name type="scientific">Roseburia faecis</name>
    <dbReference type="NCBI Taxonomy" id="301302"/>
    <lineage>
        <taxon>Bacteria</taxon>
        <taxon>Bacillati</taxon>
        <taxon>Bacillota</taxon>
        <taxon>Clostridia</taxon>
        <taxon>Lachnospirales</taxon>
        <taxon>Lachnospiraceae</taxon>
        <taxon>Roseburia</taxon>
    </lineage>
</organism>
<dbReference type="EMBL" id="WNAL01000008">
    <property type="protein sequence ID" value="MTR81148.1"/>
    <property type="molecule type" value="Genomic_DNA"/>
</dbReference>
<dbReference type="InterPro" id="IPR008928">
    <property type="entry name" value="6-hairpin_glycosidase_sf"/>
</dbReference>
<dbReference type="RefSeq" id="WP_155175920.1">
    <property type="nucleotide sequence ID" value="NZ_WNAK01000026.1"/>
</dbReference>
<dbReference type="Gene3D" id="1.50.10.10">
    <property type="match status" value="1"/>
</dbReference>